<dbReference type="Gene3D" id="3.40.220.10">
    <property type="entry name" value="Leucine Aminopeptidase, subunit E, domain 1"/>
    <property type="match status" value="1"/>
</dbReference>
<reference evidence="3 4" key="1">
    <citation type="submission" date="2013-05" db="EMBL/GenBank/DDBJ databases">
        <title>Genome assembly of Chondromyces apiculatus DSM 436.</title>
        <authorList>
            <person name="Sharma G."/>
            <person name="Khatri I."/>
            <person name="Kaur C."/>
            <person name="Mayilraj S."/>
            <person name="Subramanian S."/>
        </authorList>
    </citation>
    <scope>NUCLEOTIDE SEQUENCE [LARGE SCALE GENOMIC DNA]</scope>
    <source>
        <strain evidence="3 4">DSM 436</strain>
    </source>
</reference>
<evidence type="ECO:0000256" key="1">
    <source>
        <dbReference type="SAM" id="MobiDB-lite"/>
    </source>
</evidence>
<name>A0A017T6X2_9BACT</name>
<dbReference type="eggNOG" id="ENOG5031FHZ">
    <property type="taxonomic scope" value="Bacteria"/>
</dbReference>
<dbReference type="OrthoDB" id="5523428at2"/>
<dbReference type="Proteomes" id="UP000019678">
    <property type="component" value="Unassembled WGS sequence"/>
</dbReference>
<evidence type="ECO:0008006" key="5">
    <source>
        <dbReference type="Google" id="ProtNLM"/>
    </source>
</evidence>
<protein>
    <recommendedName>
        <fullName evidence="5">Peptidase M17 leucyl aminopeptidase N-terminal domain-containing protein</fullName>
    </recommendedName>
</protein>
<dbReference type="AlphaFoldDB" id="A0A017T6X2"/>
<evidence type="ECO:0000313" key="4">
    <source>
        <dbReference type="Proteomes" id="UP000019678"/>
    </source>
</evidence>
<gene>
    <name evidence="3" type="ORF">CAP_3593</name>
</gene>
<evidence type="ECO:0000313" key="3">
    <source>
        <dbReference type="EMBL" id="EYF05003.1"/>
    </source>
</evidence>
<sequence length="247" mass="25679">MPLHLRRSLKPSILGALASLLIACGGSTAPSDTPADQGMAPAPEGASAPPTAAEPAAAQASEPVFEAEMIGPLTKEVPLQIVSVFSYEAGEQLISPATEVAAFVAEARTKQGYGKEPLKTLLVEPTPASIKASRLLVIAWGPRAEFSLERVKEVGRAAMRETLKAGVVEMAYAPIARDQGVTTLPAEDVAKAFVEGALSEFLAAQRADRADPKKPLALKHVTYEAGPAFIDAVKKAIPLGVAAAHGK</sequence>
<dbReference type="STRING" id="1192034.CAP_3593"/>
<proteinExistence type="predicted"/>
<feature type="region of interest" description="Disordered" evidence="1">
    <location>
        <begin position="29"/>
        <end position="60"/>
    </location>
</feature>
<feature type="compositionally biased region" description="Low complexity" evidence="1">
    <location>
        <begin position="40"/>
        <end position="60"/>
    </location>
</feature>
<dbReference type="EMBL" id="ASRX01000027">
    <property type="protein sequence ID" value="EYF05003.1"/>
    <property type="molecule type" value="Genomic_DNA"/>
</dbReference>
<comment type="caution">
    <text evidence="3">The sequence shown here is derived from an EMBL/GenBank/DDBJ whole genome shotgun (WGS) entry which is preliminary data.</text>
</comment>
<dbReference type="PROSITE" id="PS51257">
    <property type="entry name" value="PROKAR_LIPOPROTEIN"/>
    <property type="match status" value="1"/>
</dbReference>
<keyword evidence="4" id="KW-1185">Reference proteome</keyword>
<accession>A0A017T6X2</accession>
<feature type="signal peptide" evidence="2">
    <location>
        <begin position="1"/>
        <end position="29"/>
    </location>
</feature>
<dbReference type="SUPFAM" id="SSF52949">
    <property type="entry name" value="Macro domain-like"/>
    <property type="match status" value="1"/>
</dbReference>
<dbReference type="RefSeq" id="WP_052375479.1">
    <property type="nucleotide sequence ID" value="NZ_ASRX01000027.1"/>
</dbReference>
<evidence type="ECO:0000256" key="2">
    <source>
        <dbReference type="SAM" id="SignalP"/>
    </source>
</evidence>
<feature type="chain" id="PRO_5001496400" description="Peptidase M17 leucyl aminopeptidase N-terminal domain-containing protein" evidence="2">
    <location>
        <begin position="30"/>
        <end position="247"/>
    </location>
</feature>
<dbReference type="InterPro" id="IPR043472">
    <property type="entry name" value="Macro_dom-like"/>
</dbReference>
<organism evidence="3 4">
    <name type="scientific">Chondromyces apiculatus DSM 436</name>
    <dbReference type="NCBI Taxonomy" id="1192034"/>
    <lineage>
        <taxon>Bacteria</taxon>
        <taxon>Pseudomonadati</taxon>
        <taxon>Myxococcota</taxon>
        <taxon>Polyangia</taxon>
        <taxon>Polyangiales</taxon>
        <taxon>Polyangiaceae</taxon>
        <taxon>Chondromyces</taxon>
    </lineage>
</organism>
<keyword evidence="2" id="KW-0732">Signal</keyword>